<dbReference type="Proteomes" id="UP000027195">
    <property type="component" value="Unassembled WGS sequence"/>
</dbReference>
<reference evidence="4" key="1">
    <citation type="journal article" date="2014" name="Proc. Natl. Acad. Sci. U.S.A.">
        <title>Extensive sampling of basidiomycete genomes demonstrates inadequacy of the white-rot/brown-rot paradigm for wood decay fungi.</title>
        <authorList>
            <person name="Riley R."/>
            <person name="Salamov A.A."/>
            <person name="Brown D.W."/>
            <person name="Nagy L.G."/>
            <person name="Floudas D."/>
            <person name="Held B.W."/>
            <person name="Levasseur A."/>
            <person name="Lombard V."/>
            <person name="Morin E."/>
            <person name="Otillar R."/>
            <person name="Lindquist E.A."/>
            <person name="Sun H."/>
            <person name="LaButti K.M."/>
            <person name="Schmutz J."/>
            <person name="Jabbour D."/>
            <person name="Luo H."/>
            <person name="Baker S.E."/>
            <person name="Pisabarro A.G."/>
            <person name="Walton J.D."/>
            <person name="Blanchette R.A."/>
            <person name="Henrissat B."/>
            <person name="Martin F."/>
            <person name="Cullen D."/>
            <person name="Hibbett D.S."/>
            <person name="Grigoriev I.V."/>
        </authorList>
    </citation>
    <scope>NUCLEOTIDE SEQUENCE [LARGE SCALE GENOMIC DNA]</scope>
    <source>
        <strain evidence="4">FD-172 SS1</strain>
    </source>
</reference>
<dbReference type="HOGENOM" id="CLU_008613_3_1_1"/>
<dbReference type="GO" id="GO:0005634">
    <property type="term" value="C:nucleus"/>
    <property type="evidence" value="ECO:0007669"/>
    <property type="project" value="TreeGrafter"/>
</dbReference>
<accession>A0A067N5N5</accession>
<name>A0A067N5N5_BOTB1</name>
<dbReference type="AlphaFoldDB" id="A0A067N5N5"/>
<dbReference type="OrthoDB" id="20507at2759"/>
<feature type="compositionally biased region" description="Acidic residues" evidence="1">
    <location>
        <begin position="714"/>
        <end position="726"/>
    </location>
</feature>
<feature type="compositionally biased region" description="Polar residues" evidence="1">
    <location>
        <begin position="642"/>
        <end position="656"/>
    </location>
</feature>
<dbReference type="InParanoid" id="A0A067N5N5"/>
<dbReference type="FunCoup" id="A0A067N5N5">
    <property type="interactions" value="171"/>
</dbReference>
<evidence type="ECO:0000256" key="1">
    <source>
        <dbReference type="SAM" id="MobiDB-lite"/>
    </source>
</evidence>
<keyword evidence="4" id="KW-1185">Reference proteome</keyword>
<feature type="region of interest" description="Disordered" evidence="1">
    <location>
        <begin position="382"/>
        <end position="402"/>
    </location>
</feature>
<dbReference type="GO" id="GO:0006397">
    <property type="term" value="P:mRNA processing"/>
    <property type="evidence" value="ECO:0007669"/>
    <property type="project" value="InterPro"/>
</dbReference>
<feature type="compositionally biased region" description="Basic and acidic residues" evidence="1">
    <location>
        <begin position="579"/>
        <end position="588"/>
    </location>
</feature>
<dbReference type="EMBL" id="KL198020">
    <property type="protein sequence ID" value="KDQ19096.1"/>
    <property type="molecule type" value="Genomic_DNA"/>
</dbReference>
<gene>
    <name evidence="3" type="ORF">BOTBODRAFT_483784</name>
</gene>
<dbReference type="PANTHER" id="PTHR13384">
    <property type="entry name" value="G PATCH DOMAIN-CONTAINING PROTEIN 1"/>
    <property type="match status" value="1"/>
</dbReference>
<evidence type="ECO:0000313" key="3">
    <source>
        <dbReference type="EMBL" id="KDQ19096.1"/>
    </source>
</evidence>
<dbReference type="Pfam" id="PF26093">
    <property type="entry name" value="HTH_TGH"/>
    <property type="match status" value="1"/>
</dbReference>
<feature type="compositionally biased region" description="Low complexity" evidence="1">
    <location>
        <begin position="631"/>
        <end position="640"/>
    </location>
</feature>
<feature type="compositionally biased region" description="Low complexity" evidence="1">
    <location>
        <begin position="498"/>
        <end position="513"/>
    </location>
</feature>
<feature type="region of interest" description="Disordered" evidence="1">
    <location>
        <begin position="555"/>
        <end position="597"/>
    </location>
</feature>
<evidence type="ECO:0000259" key="2">
    <source>
        <dbReference type="PROSITE" id="PS50174"/>
    </source>
</evidence>
<feature type="domain" description="G-patch" evidence="2">
    <location>
        <begin position="166"/>
        <end position="186"/>
    </location>
</feature>
<feature type="compositionally biased region" description="Basic and acidic residues" evidence="1">
    <location>
        <begin position="832"/>
        <end position="844"/>
    </location>
</feature>
<dbReference type="GO" id="GO:0003723">
    <property type="term" value="F:RNA binding"/>
    <property type="evidence" value="ECO:0007669"/>
    <property type="project" value="TreeGrafter"/>
</dbReference>
<sequence length="894" mass="97378">MTSRLKKRLDNLGVDPSSAKLTENFCLIGTPLPSLEKSKDSGEFVPVWKQEVRDEQGRRRLHGAFTGGFSAGYYNTVGSKEGWTPSTFISSRTSRAAKGQKGSRPEDYMDDEDLAELRDSQKMIDTTEEMDVLGGTGAEMRRRADGMSLEKDSVASALESLIPTVRDSVGARLLQKMGWRLGSGIGPRVTYTKRKLQDQLYSGSSTSAPPDDEEDAEAGKHLYAPRDTKVILAKPKDNSFGLGYEAGQGLRGAGESSRENAKKGPNISAGFGLGALNDADMDDLDVYDGGLDQGESRRLAYDAGDDDEERIVLGATQARDKSARYPPSTAAAHFFHDGRPVLAGFALSDKPVMEDKWFALPEIPKGWKPNPQSVWAQGQENLEQAKKMPPPPPPRSGPDKWKAGAITADERGAMLGEAKAPAPPRSVFDYLSEKDRERLQNIKAGVSVTEKVEQPTPIEPPQEIIVPTVEPRTAQAALQGFQPFTTDPPKQARYTAYLKSQASSSAPPLAQKPGQSVDEFNKELSDFAKSAMIFKPISGAMANRFTSASIIESGPKAQEGLYKPAPGSYLTTPDETEKEEEKVDESPKAHAARAGMFGPLTRETQDWFPMRLLCKRFGVKDPHPDGPPAPSGGSSSQAPQWDPQSAFSSMPTQSHESAPRTAAIEDTPRPGSASAPSGKKDLANIGLGEDESQGKDTLTYERPTMDIFKAIFASDEEDSDDEEEMPVEVQGQTPYRQPSVPSAPTAPPPIASEVIPRAPSPPLDETPPDPATFRPTFVPRAEREGKRKGKDKESDKKEKKGKSKKMKTVLVSFGDDEMADDLKPKKPKKRSRAADGETERETDKSKKKRPKEDAPEDDEEDMWVEKPPPTIAQPSGSSDQTTLAKGRMRASDFL</sequence>
<dbReference type="Pfam" id="PF07713">
    <property type="entry name" value="DUF1604"/>
    <property type="match status" value="1"/>
</dbReference>
<protein>
    <recommendedName>
        <fullName evidence="2">G-patch domain-containing protein</fullName>
    </recommendedName>
</protein>
<dbReference type="Pfam" id="PF01585">
    <property type="entry name" value="G-patch"/>
    <property type="match status" value="1"/>
</dbReference>
<feature type="compositionally biased region" description="Pro residues" evidence="1">
    <location>
        <begin position="758"/>
        <end position="770"/>
    </location>
</feature>
<evidence type="ECO:0000313" key="4">
    <source>
        <dbReference type="Proteomes" id="UP000027195"/>
    </source>
</evidence>
<feature type="region of interest" description="Disordered" evidence="1">
    <location>
        <begin position="494"/>
        <end position="517"/>
    </location>
</feature>
<dbReference type="STRING" id="930990.A0A067N5N5"/>
<dbReference type="InterPro" id="IPR011666">
    <property type="entry name" value="DUF1604"/>
</dbReference>
<proteinExistence type="predicted"/>
<feature type="region of interest" description="Disordered" evidence="1">
    <location>
        <begin position="617"/>
        <end position="894"/>
    </location>
</feature>
<feature type="compositionally biased region" description="Polar residues" evidence="1">
    <location>
        <begin position="872"/>
        <end position="883"/>
    </location>
</feature>
<dbReference type="PROSITE" id="PS50174">
    <property type="entry name" value="G_PATCH"/>
    <property type="match status" value="1"/>
</dbReference>
<feature type="compositionally biased region" description="Basic and acidic residues" evidence="1">
    <location>
        <begin position="780"/>
        <end position="798"/>
    </location>
</feature>
<dbReference type="InterPro" id="IPR000467">
    <property type="entry name" value="G_patch_dom"/>
</dbReference>
<organism evidence="3 4">
    <name type="scientific">Botryobasidium botryosum (strain FD-172 SS1)</name>
    <dbReference type="NCBI Taxonomy" id="930990"/>
    <lineage>
        <taxon>Eukaryota</taxon>
        <taxon>Fungi</taxon>
        <taxon>Dikarya</taxon>
        <taxon>Basidiomycota</taxon>
        <taxon>Agaricomycotina</taxon>
        <taxon>Agaricomycetes</taxon>
        <taxon>Cantharellales</taxon>
        <taxon>Botryobasidiaceae</taxon>
        <taxon>Botryobasidium</taxon>
    </lineage>
</organism>
<dbReference type="PANTHER" id="PTHR13384:SF19">
    <property type="entry name" value="G PATCH DOMAIN-CONTAINING PROTEIN 1"/>
    <property type="match status" value="1"/>
</dbReference>